<keyword evidence="2 4" id="KW-0238">DNA-binding</keyword>
<dbReference type="Pfam" id="PF00440">
    <property type="entry name" value="TetR_N"/>
    <property type="match status" value="1"/>
</dbReference>
<keyword evidence="1" id="KW-0805">Transcription regulation</keyword>
<evidence type="ECO:0000256" key="2">
    <source>
        <dbReference type="ARBA" id="ARBA00023125"/>
    </source>
</evidence>
<dbReference type="PROSITE" id="PS50977">
    <property type="entry name" value="HTH_TETR_2"/>
    <property type="match status" value="1"/>
</dbReference>
<dbReference type="InterPro" id="IPR036271">
    <property type="entry name" value="Tet_transcr_reg_TetR-rel_C_sf"/>
</dbReference>
<dbReference type="Gene3D" id="1.10.357.10">
    <property type="entry name" value="Tetracycline Repressor, domain 2"/>
    <property type="match status" value="1"/>
</dbReference>
<dbReference type="InterPro" id="IPR009057">
    <property type="entry name" value="Homeodomain-like_sf"/>
</dbReference>
<reference evidence="6" key="1">
    <citation type="submission" date="2009-01" db="EMBL/GenBank/DDBJ databases">
        <title>Complete sequence of chromosome of Arthrobacter chlorophenolicus A6.</title>
        <authorList>
            <consortium name="US DOE Joint Genome Institute"/>
            <person name="Lucas S."/>
            <person name="Copeland A."/>
            <person name="Lapidus A."/>
            <person name="Glavina del Rio T."/>
            <person name="Tice H."/>
            <person name="Bruce D."/>
            <person name="Goodwin L."/>
            <person name="Pitluck S."/>
            <person name="Goltsman E."/>
            <person name="Clum A."/>
            <person name="Larimer F."/>
            <person name="Land M."/>
            <person name="Hauser L."/>
            <person name="Kyrpides N."/>
            <person name="Mikhailova N."/>
            <person name="Jansson J."/>
            <person name="Richardson P."/>
        </authorList>
    </citation>
    <scope>NUCLEOTIDE SEQUENCE [LARGE SCALE GENOMIC DNA]</scope>
    <source>
        <strain evidence="6">A6</strain>
    </source>
</reference>
<evidence type="ECO:0000259" key="5">
    <source>
        <dbReference type="PROSITE" id="PS50977"/>
    </source>
</evidence>
<dbReference type="RefSeq" id="WP_015935700.1">
    <property type="nucleotide sequence ID" value="NC_011886.1"/>
</dbReference>
<dbReference type="InterPro" id="IPR001647">
    <property type="entry name" value="HTH_TetR"/>
</dbReference>
<dbReference type="PRINTS" id="PR00455">
    <property type="entry name" value="HTHTETR"/>
</dbReference>
<dbReference type="EMBL" id="CP001341">
    <property type="protein sequence ID" value="ACL38473.1"/>
    <property type="molecule type" value="Genomic_DNA"/>
</dbReference>
<evidence type="ECO:0000256" key="4">
    <source>
        <dbReference type="PROSITE-ProRule" id="PRU00335"/>
    </source>
</evidence>
<sequence length="234" mass="24417">MPADVSAQPDAPALSVAASAPSTAASASEASAATPSARPPARQLLLEAAARLFYAQGVGATGIDTITAAAGVAKKSLYNNFASKADLVAAYLEARHEEWLDLYRARVAIAATPSEQVLAVFDAYLDHANFAYEHGFRGCGLLNAAAELPVGHPGRLAVRQHKEEVEHLLATHVAAYQADRPAPAASPDASERTAGLARHLSFLLEGAMARAGLEGDDSQLRDAKRIAQQMLAGL</sequence>
<keyword evidence="7" id="KW-1185">Reference proteome</keyword>
<dbReference type="Proteomes" id="UP000002505">
    <property type="component" value="Chromosome"/>
</dbReference>
<dbReference type="GO" id="GO:0003677">
    <property type="term" value="F:DNA binding"/>
    <property type="evidence" value="ECO:0007669"/>
    <property type="project" value="UniProtKB-UniRule"/>
</dbReference>
<dbReference type="STRING" id="452863.Achl_0474"/>
<proteinExistence type="predicted"/>
<keyword evidence="3" id="KW-0804">Transcription</keyword>
<dbReference type="SUPFAM" id="SSF46689">
    <property type="entry name" value="Homeodomain-like"/>
    <property type="match status" value="1"/>
</dbReference>
<evidence type="ECO:0000313" key="6">
    <source>
        <dbReference type="EMBL" id="ACL38473.1"/>
    </source>
</evidence>
<dbReference type="eggNOG" id="COG1309">
    <property type="taxonomic scope" value="Bacteria"/>
</dbReference>
<dbReference type="OrthoDB" id="3196926at2"/>
<dbReference type="AlphaFoldDB" id="B8HAL2"/>
<feature type="domain" description="HTH tetR-type" evidence="5">
    <location>
        <begin position="39"/>
        <end position="99"/>
    </location>
</feature>
<evidence type="ECO:0000256" key="1">
    <source>
        <dbReference type="ARBA" id="ARBA00023015"/>
    </source>
</evidence>
<dbReference type="HOGENOM" id="CLU_069356_23_1_11"/>
<dbReference type="KEGG" id="ach:Achl_0474"/>
<feature type="DNA-binding region" description="H-T-H motif" evidence="4">
    <location>
        <begin position="62"/>
        <end position="81"/>
    </location>
</feature>
<name>B8HAL2_PSECP</name>
<dbReference type="PANTHER" id="PTHR47506:SF1">
    <property type="entry name" value="HTH-TYPE TRANSCRIPTIONAL REGULATOR YJDC"/>
    <property type="match status" value="1"/>
</dbReference>
<protein>
    <submittedName>
        <fullName evidence="6">Transcriptional regulator, TetR family</fullName>
    </submittedName>
</protein>
<organism evidence="6 7">
    <name type="scientific">Pseudarthrobacter chlorophenolicus (strain ATCC 700700 / DSM 12829 / CIP 107037 / JCM 12360 / KCTC 9906 / NCIMB 13794 / A6)</name>
    <name type="common">Arthrobacter chlorophenolicus</name>
    <dbReference type="NCBI Taxonomy" id="452863"/>
    <lineage>
        <taxon>Bacteria</taxon>
        <taxon>Bacillati</taxon>
        <taxon>Actinomycetota</taxon>
        <taxon>Actinomycetes</taxon>
        <taxon>Micrococcales</taxon>
        <taxon>Micrococcaceae</taxon>
        <taxon>Pseudarthrobacter</taxon>
    </lineage>
</organism>
<dbReference type="PANTHER" id="PTHR47506">
    <property type="entry name" value="TRANSCRIPTIONAL REGULATORY PROTEIN"/>
    <property type="match status" value="1"/>
</dbReference>
<evidence type="ECO:0000256" key="3">
    <source>
        <dbReference type="ARBA" id="ARBA00023163"/>
    </source>
</evidence>
<dbReference type="SUPFAM" id="SSF48498">
    <property type="entry name" value="Tetracyclin repressor-like, C-terminal domain"/>
    <property type="match status" value="1"/>
</dbReference>
<gene>
    <name evidence="6" type="ordered locus">Achl_0474</name>
</gene>
<accession>B8HAL2</accession>
<evidence type="ECO:0000313" key="7">
    <source>
        <dbReference type="Proteomes" id="UP000002505"/>
    </source>
</evidence>